<evidence type="ECO:0000313" key="1">
    <source>
        <dbReference type="EMBL" id="KAJ1361287.1"/>
    </source>
</evidence>
<dbReference type="EMBL" id="JAHQIW010004156">
    <property type="protein sequence ID" value="KAJ1361287.1"/>
    <property type="molecule type" value="Genomic_DNA"/>
</dbReference>
<organism evidence="1 2">
    <name type="scientific">Parelaphostrongylus tenuis</name>
    <name type="common">Meningeal worm</name>
    <dbReference type="NCBI Taxonomy" id="148309"/>
    <lineage>
        <taxon>Eukaryota</taxon>
        <taxon>Metazoa</taxon>
        <taxon>Ecdysozoa</taxon>
        <taxon>Nematoda</taxon>
        <taxon>Chromadorea</taxon>
        <taxon>Rhabditida</taxon>
        <taxon>Rhabditina</taxon>
        <taxon>Rhabditomorpha</taxon>
        <taxon>Strongyloidea</taxon>
        <taxon>Metastrongylidae</taxon>
        <taxon>Parelaphostrongylus</taxon>
    </lineage>
</organism>
<reference evidence="1" key="1">
    <citation type="submission" date="2021-06" db="EMBL/GenBank/DDBJ databases">
        <title>Parelaphostrongylus tenuis whole genome reference sequence.</title>
        <authorList>
            <person name="Garwood T.J."/>
            <person name="Larsen P.A."/>
            <person name="Fountain-Jones N.M."/>
            <person name="Garbe J.R."/>
            <person name="Macchietto M.G."/>
            <person name="Kania S.A."/>
            <person name="Gerhold R.W."/>
            <person name="Richards J.E."/>
            <person name="Wolf T.M."/>
        </authorList>
    </citation>
    <scope>NUCLEOTIDE SEQUENCE</scope>
    <source>
        <strain evidence="1">MNPRO001-30</strain>
        <tissue evidence="1">Meninges</tissue>
    </source>
</reference>
<comment type="caution">
    <text evidence="1">The sequence shown here is derived from an EMBL/GenBank/DDBJ whole genome shotgun (WGS) entry which is preliminary data.</text>
</comment>
<name>A0AAD5QTJ6_PARTN</name>
<gene>
    <name evidence="1" type="ORF">KIN20_020503</name>
</gene>
<accession>A0AAD5QTJ6</accession>
<evidence type="ECO:0000313" key="2">
    <source>
        <dbReference type="Proteomes" id="UP001196413"/>
    </source>
</evidence>
<proteinExistence type="predicted"/>
<dbReference type="Proteomes" id="UP001196413">
    <property type="component" value="Unassembled WGS sequence"/>
</dbReference>
<dbReference type="AlphaFoldDB" id="A0AAD5QTJ6"/>
<keyword evidence="2" id="KW-1185">Reference proteome</keyword>
<sequence>MDHLNYHLFISIHREKRTKTDGILSPKGTCIQLTMPLSVVKETLSETCYTTITHAHRGTYLLCCISN</sequence>
<protein>
    <submittedName>
        <fullName evidence="1">Uncharacterized protein</fullName>
    </submittedName>
</protein>